<accession>A0A3S5C0W0</accession>
<organism evidence="2 3">
    <name type="scientific">Protopolystoma xenopodis</name>
    <dbReference type="NCBI Taxonomy" id="117903"/>
    <lineage>
        <taxon>Eukaryota</taxon>
        <taxon>Metazoa</taxon>
        <taxon>Spiralia</taxon>
        <taxon>Lophotrochozoa</taxon>
        <taxon>Platyhelminthes</taxon>
        <taxon>Monogenea</taxon>
        <taxon>Polyopisthocotylea</taxon>
        <taxon>Polystomatidea</taxon>
        <taxon>Polystomatidae</taxon>
        <taxon>Protopolystoma</taxon>
    </lineage>
</organism>
<evidence type="ECO:0000256" key="1">
    <source>
        <dbReference type="SAM" id="MobiDB-lite"/>
    </source>
</evidence>
<keyword evidence="3" id="KW-1185">Reference proteome</keyword>
<dbReference type="Proteomes" id="UP000784294">
    <property type="component" value="Unassembled WGS sequence"/>
</dbReference>
<dbReference type="EMBL" id="CAAALY010092054">
    <property type="protein sequence ID" value="VEL28063.1"/>
    <property type="molecule type" value="Genomic_DNA"/>
</dbReference>
<sequence>MNKAGVGRKAGLRDRVMLRCQRAASFYYCLLSSGHILHSIGWLAERHHVSSAAIQRMPGADWCQFAWRAGSIGAHLQLVWPSLIGWSGNSVPESDRASHAPLPRGLASTADRGRRWGSTTQVV</sequence>
<dbReference type="AlphaFoldDB" id="A0A3S5C0W0"/>
<name>A0A3S5C0W0_9PLAT</name>
<gene>
    <name evidence="2" type="ORF">PXEA_LOCUS21503</name>
</gene>
<evidence type="ECO:0000313" key="2">
    <source>
        <dbReference type="EMBL" id="VEL28063.1"/>
    </source>
</evidence>
<reference evidence="2" key="1">
    <citation type="submission" date="2018-11" db="EMBL/GenBank/DDBJ databases">
        <authorList>
            <consortium name="Pathogen Informatics"/>
        </authorList>
    </citation>
    <scope>NUCLEOTIDE SEQUENCE</scope>
</reference>
<proteinExistence type="predicted"/>
<evidence type="ECO:0000313" key="3">
    <source>
        <dbReference type="Proteomes" id="UP000784294"/>
    </source>
</evidence>
<feature type="region of interest" description="Disordered" evidence="1">
    <location>
        <begin position="90"/>
        <end position="123"/>
    </location>
</feature>
<protein>
    <submittedName>
        <fullName evidence="2">Uncharacterized protein</fullName>
    </submittedName>
</protein>
<comment type="caution">
    <text evidence="2">The sequence shown here is derived from an EMBL/GenBank/DDBJ whole genome shotgun (WGS) entry which is preliminary data.</text>
</comment>